<dbReference type="InterPro" id="IPR009006">
    <property type="entry name" value="Ala_racemase/Decarboxylase_C"/>
</dbReference>
<keyword evidence="1" id="KW-0456">Lyase</keyword>
<dbReference type="AlphaFoldDB" id="A0A8J6GYG1"/>
<dbReference type="PANTHER" id="PTHR11482:SF42">
    <property type="entry name" value="ORNITHINE DECARBOXYLASE"/>
    <property type="match status" value="1"/>
</dbReference>
<keyword evidence="1" id="KW-0210">Decarboxylase</keyword>
<proteinExistence type="predicted"/>
<accession>A0A8J6GYG1</accession>
<protein>
    <recommendedName>
        <fullName evidence="3">ornithine decarboxylase</fullName>
        <ecNumber evidence="3">4.1.1.17</ecNumber>
    </recommendedName>
</protein>
<evidence type="ECO:0000313" key="7">
    <source>
        <dbReference type="Proteomes" id="UP000710432"/>
    </source>
</evidence>
<dbReference type="Proteomes" id="UP000710432">
    <property type="component" value="Unassembled WGS sequence"/>
</dbReference>
<dbReference type="EMBL" id="JAATJU010006900">
    <property type="protein sequence ID" value="KAH0519267.1"/>
    <property type="molecule type" value="Genomic_DNA"/>
</dbReference>
<evidence type="ECO:0000256" key="3">
    <source>
        <dbReference type="ARBA" id="ARBA00034138"/>
    </source>
</evidence>
<dbReference type="PRINTS" id="PR01182">
    <property type="entry name" value="ORNDCRBXLASE"/>
</dbReference>
<comment type="catalytic activity">
    <reaction evidence="4">
        <text>L-ornithine + H(+) = putrescine + CO2</text>
        <dbReference type="Rhea" id="RHEA:22964"/>
        <dbReference type="ChEBI" id="CHEBI:15378"/>
        <dbReference type="ChEBI" id="CHEBI:16526"/>
        <dbReference type="ChEBI" id="CHEBI:46911"/>
        <dbReference type="ChEBI" id="CHEBI:326268"/>
        <dbReference type="EC" id="4.1.1.17"/>
    </reaction>
</comment>
<dbReference type="PANTHER" id="PTHR11482">
    <property type="entry name" value="ARGININE/DIAMINOPIMELATE/ORNITHINE DECARBOXYLASE"/>
    <property type="match status" value="1"/>
</dbReference>
<dbReference type="Gene3D" id="2.40.37.10">
    <property type="entry name" value="Lyase, Ornithine Decarboxylase, Chain A, domain 1"/>
    <property type="match status" value="1"/>
</dbReference>
<dbReference type="GO" id="GO:0004586">
    <property type="term" value="F:ornithine decarboxylase activity"/>
    <property type="evidence" value="ECO:0007669"/>
    <property type="project" value="UniProtKB-EC"/>
</dbReference>
<gene>
    <name evidence="6" type="ORF">LTLLF_112790</name>
</gene>
<dbReference type="GO" id="GO:0005737">
    <property type="term" value="C:cytoplasm"/>
    <property type="evidence" value="ECO:0007669"/>
    <property type="project" value="TreeGrafter"/>
</dbReference>
<feature type="domain" description="Orn/DAP/Arg decarboxylase 2 C-terminal" evidence="5">
    <location>
        <begin position="16"/>
        <end position="71"/>
    </location>
</feature>
<evidence type="ECO:0000259" key="5">
    <source>
        <dbReference type="Pfam" id="PF00278"/>
    </source>
</evidence>
<dbReference type="SUPFAM" id="SSF50621">
    <property type="entry name" value="Alanine racemase C-terminal domain-like"/>
    <property type="match status" value="1"/>
</dbReference>
<dbReference type="InterPro" id="IPR022643">
    <property type="entry name" value="De-COase2_C"/>
</dbReference>
<evidence type="ECO:0000313" key="6">
    <source>
        <dbReference type="EMBL" id="KAH0519267.1"/>
    </source>
</evidence>
<evidence type="ECO:0000256" key="4">
    <source>
        <dbReference type="ARBA" id="ARBA00049127"/>
    </source>
</evidence>
<evidence type="ECO:0000256" key="1">
    <source>
        <dbReference type="ARBA" id="ARBA00022793"/>
    </source>
</evidence>
<reference evidence="6" key="1">
    <citation type="submission" date="2020-03" db="EMBL/GenBank/DDBJ databases">
        <title>Studies in the Genomics of Life Span.</title>
        <authorList>
            <person name="Glass D."/>
        </authorList>
    </citation>
    <scope>NUCLEOTIDE SEQUENCE</scope>
    <source>
        <strain evidence="6">LTLLF</strain>
        <tissue evidence="6">Muscle</tissue>
    </source>
</reference>
<dbReference type="GO" id="GO:0033387">
    <property type="term" value="P:putrescine biosynthetic process from arginine, via ornithine"/>
    <property type="evidence" value="ECO:0007669"/>
    <property type="project" value="TreeGrafter"/>
</dbReference>
<evidence type="ECO:0000256" key="2">
    <source>
        <dbReference type="ARBA" id="ARBA00034115"/>
    </source>
</evidence>
<comment type="caution">
    <text evidence="6">The sequence shown here is derived from an EMBL/GenBank/DDBJ whole genome shotgun (WGS) entry which is preliminary data.</text>
</comment>
<name>A0A8J6GYG1_MICOH</name>
<comment type="pathway">
    <text evidence="2">Amine and polyamine biosynthesis; putrescine biosynthesis via L-ornithine pathway; putrescine from L-ornithine: step 1/1.</text>
</comment>
<dbReference type="InterPro" id="IPR002433">
    <property type="entry name" value="Orn_de-COase"/>
</dbReference>
<dbReference type="EC" id="4.1.1.17" evidence="3"/>
<sequence length="148" mass="16871">MVWKEQTGSDDEDESNEQTSMYYVNDGVYGPINCILDDRAHVKALLLKRPKPDEKYYSPSIWGPMCDGLDRSVFQRPSIYYVMSRPMWQLMKPIQSLGFPPEVEEQDVGTLPMSCTQESGMDRHPAACASSSINEWMPFLWLLPASLA</sequence>
<organism evidence="6 7">
    <name type="scientific">Microtus ochrogaster</name>
    <name type="common">Prairie vole</name>
    <dbReference type="NCBI Taxonomy" id="79684"/>
    <lineage>
        <taxon>Eukaryota</taxon>
        <taxon>Metazoa</taxon>
        <taxon>Chordata</taxon>
        <taxon>Craniata</taxon>
        <taxon>Vertebrata</taxon>
        <taxon>Euteleostomi</taxon>
        <taxon>Mammalia</taxon>
        <taxon>Eutheria</taxon>
        <taxon>Euarchontoglires</taxon>
        <taxon>Glires</taxon>
        <taxon>Rodentia</taxon>
        <taxon>Myomorpha</taxon>
        <taxon>Muroidea</taxon>
        <taxon>Cricetidae</taxon>
        <taxon>Arvicolinae</taxon>
        <taxon>Microtus</taxon>
    </lineage>
</organism>
<dbReference type="Pfam" id="PF00278">
    <property type="entry name" value="Orn_DAP_Arg_deC"/>
    <property type="match status" value="1"/>
</dbReference>